<keyword evidence="1" id="KW-0812">Transmembrane</keyword>
<dbReference type="Proteomes" id="UP000188324">
    <property type="component" value="Chromosome"/>
</dbReference>
<dbReference type="STRING" id="1610493.RPIT_11065"/>
<keyword evidence="1" id="KW-0472">Membrane</keyword>
<feature type="transmembrane region" description="Helical" evidence="1">
    <location>
        <begin position="38"/>
        <end position="54"/>
    </location>
</feature>
<keyword evidence="1" id="KW-1133">Transmembrane helix</keyword>
<feature type="transmembrane region" description="Helical" evidence="1">
    <location>
        <begin position="323"/>
        <end position="344"/>
    </location>
</feature>
<feature type="transmembrane region" description="Helical" evidence="1">
    <location>
        <begin position="169"/>
        <end position="186"/>
    </location>
</feature>
<evidence type="ECO:0000313" key="2">
    <source>
        <dbReference type="EMBL" id="AQP46133.1"/>
    </source>
</evidence>
<feature type="transmembrane region" description="Helical" evidence="1">
    <location>
        <begin position="66"/>
        <end position="84"/>
    </location>
</feature>
<evidence type="ECO:0008006" key="4">
    <source>
        <dbReference type="Google" id="ProtNLM"/>
    </source>
</evidence>
<feature type="transmembrane region" description="Helical" evidence="1">
    <location>
        <begin position="90"/>
        <end position="107"/>
    </location>
</feature>
<feature type="transmembrane region" description="Helical" evidence="1">
    <location>
        <begin position="139"/>
        <end position="157"/>
    </location>
</feature>
<dbReference type="KEGG" id="tfl:RPIT_11065"/>
<evidence type="ECO:0000256" key="1">
    <source>
        <dbReference type="SAM" id="Phobius"/>
    </source>
</evidence>
<feature type="transmembrane region" description="Helical" evidence="1">
    <location>
        <begin position="296"/>
        <end position="317"/>
    </location>
</feature>
<evidence type="ECO:0000313" key="3">
    <source>
        <dbReference type="Proteomes" id="UP000188324"/>
    </source>
</evidence>
<dbReference type="EMBL" id="CP019605">
    <property type="protein sequence ID" value="AQP46133.1"/>
    <property type="molecule type" value="Genomic_DNA"/>
</dbReference>
<protein>
    <recommendedName>
        <fullName evidence="4">NnrS family protein</fullName>
    </recommendedName>
</protein>
<dbReference type="AlphaFoldDB" id="A0A1Q2CJ75"/>
<proteinExistence type="predicted"/>
<sequence>MRTGLVLLAGVSLLTGLNAGLLRLGVWAPVASTRLGDLHGPVMVLGFMGSLIALERAQALRNPLAYLAPALLAAGSVALIAGAPLLLGKLLLLDGALAFTAVAIALWRRAPLGLVAAQAVGTAFAALAAGLWLVTDLAVILPLLAAFLVIMIASERAELAQLTMGRRAVPALLAATVVVSASAVATLVAPDWGARALGLGCLLVAVWLIRDDVGRRMIRSTGLRRFNAAALLLGNLWLGVAGVVWAVGGQPSASGAYDAVIHGVFLGFGMSMIMAHAPIIFPTVLGRPLPYRPAMWGPLALLHLGMATRLTGGLAAIAPLYRLGGVLTVLSVLAFAITVIYSVVKR</sequence>
<gene>
    <name evidence="2" type="ORF">RPIT_11065</name>
</gene>
<organism evidence="2 3">
    <name type="scientific">Tessaracoccus flavus</name>
    <dbReference type="NCBI Taxonomy" id="1610493"/>
    <lineage>
        <taxon>Bacteria</taxon>
        <taxon>Bacillati</taxon>
        <taxon>Actinomycetota</taxon>
        <taxon>Actinomycetes</taxon>
        <taxon>Propionibacteriales</taxon>
        <taxon>Propionibacteriaceae</taxon>
        <taxon>Tessaracoccus</taxon>
    </lineage>
</organism>
<reference evidence="2 3" key="1">
    <citation type="journal article" date="2016" name="Int. J. Syst. Evol. Microbiol.">
        <title>Tessaracoccus flavus sp. nov., isolated from the drainage system of a lindane-producing factory.</title>
        <authorList>
            <person name="Kumari R."/>
            <person name="Singh P."/>
            <person name="Schumann P."/>
            <person name="Lal R."/>
        </authorList>
    </citation>
    <scope>NUCLEOTIDE SEQUENCE [LARGE SCALE GENOMIC DNA]</scope>
    <source>
        <strain evidence="2 3">RP1T</strain>
    </source>
</reference>
<feature type="transmembrane region" description="Helical" evidence="1">
    <location>
        <begin position="229"/>
        <end position="248"/>
    </location>
</feature>
<feature type="transmembrane region" description="Helical" evidence="1">
    <location>
        <begin position="260"/>
        <end position="284"/>
    </location>
</feature>
<accession>A0A1Q2CJ75</accession>
<feature type="transmembrane region" description="Helical" evidence="1">
    <location>
        <begin position="192"/>
        <end position="209"/>
    </location>
</feature>
<feature type="transmembrane region" description="Helical" evidence="1">
    <location>
        <begin position="114"/>
        <end position="133"/>
    </location>
</feature>
<keyword evidence="3" id="KW-1185">Reference proteome</keyword>
<name>A0A1Q2CJ75_9ACTN</name>